<dbReference type="HAMAP" id="MF_00228">
    <property type="entry name" value="Thz_kinase"/>
    <property type="match status" value="1"/>
</dbReference>
<name>A0ABU9VS50_9CLOT</name>
<sequence>MNVKGILTATRSKTPLVQAITNYVTINDCANVLLACGASPAMCEVAREAYDFSRLSAAVYCNIGTLTPEQRQAIQEALRGAAEKEIPVVLDPVGCGAIPSRIDYLEELRSQYPIQVVKGNLGEIKSLAGIETQVRGVDSVDNGEDAVEACVSLAQKWQCVVAATGIQDVVTDGTQVAVIQNGTQMLTKITGAGCMAGAVIAGFCGAAENPFKGTVAGLLAMSLAGEKAAAGEGGQLPGTFKVKLIDEIHQLTEESMAASANIRYFSV</sequence>
<protein>
    <recommendedName>
        <fullName evidence="11">Hydroxyethylthiazole kinase</fullName>
        <ecNumber evidence="11">2.7.1.50</ecNumber>
    </recommendedName>
    <alternativeName>
        <fullName evidence="11">4-methyl-5-beta-hydroxyethylthiazole kinase</fullName>
        <shortName evidence="11">TH kinase</shortName>
        <shortName evidence="11">Thz kinase</shortName>
    </alternativeName>
</protein>
<evidence type="ECO:0000313" key="12">
    <source>
        <dbReference type="EMBL" id="MEN1759962.1"/>
    </source>
</evidence>
<dbReference type="GO" id="GO:0004417">
    <property type="term" value="F:hydroxyethylthiazole kinase activity"/>
    <property type="evidence" value="ECO:0007669"/>
    <property type="project" value="UniProtKB-EC"/>
</dbReference>
<comment type="cofactor">
    <cofactor evidence="2 11">
        <name>Mg(2+)</name>
        <dbReference type="ChEBI" id="CHEBI:18420"/>
    </cofactor>
</comment>
<dbReference type="RefSeq" id="WP_343185287.1">
    <property type="nucleotide sequence ID" value="NZ_JBCITM010000004.1"/>
</dbReference>
<evidence type="ECO:0000313" key="13">
    <source>
        <dbReference type="Proteomes" id="UP001407405"/>
    </source>
</evidence>
<reference evidence="12 13" key="1">
    <citation type="submission" date="2024-04" db="EMBL/GenBank/DDBJ databases">
        <title>Genome sequencing and metabolic network reconstruction of aminoacids and betaine degradation by Anoxynatronum sibiricum.</title>
        <authorList>
            <person name="Detkova E.N."/>
            <person name="Boltjanskaja Y.V."/>
            <person name="Mardanov A.V."/>
            <person name="Kevbrin V."/>
        </authorList>
    </citation>
    <scope>NUCLEOTIDE SEQUENCE [LARGE SCALE GENOMIC DNA]</scope>
    <source>
        <strain evidence="12 13">Z-7981</strain>
    </source>
</reference>
<keyword evidence="7 11" id="KW-0418">Kinase</keyword>
<feature type="binding site" evidence="11">
    <location>
        <position position="118"/>
    </location>
    <ligand>
        <name>ATP</name>
        <dbReference type="ChEBI" id="CHEBI:30616"/>
    </ligand>
</feature>
<organism evidence="12 13">
    <name type="scientific">Anoxynatronum sibiricum</name>
    <dbReference type="NCBI Taxonomy" id="210623"/>
    <lineage>
        <taxon>Bacteria</taxon>
        <taxon>Bacillati</taxon>
        <taxon>Bacillota</taxon>
        <taxon>Clostridia</taxon>
        <taxon>Eubacteriales</taxon>
        <taxon>Clostridiaceae</taxon>
        <taxon>Anoxynatronum</taxon>
    </lineage>
</organism>
<dbReference type="EC" id="2.7.1.50" evidence="11"/>
<evidence type="ECO:0000256" key="4">
    <source>
        <dbReference type="ARBA" id="ARBA00022679"/>
    </source>
</evidence>
<feature type="binding site" evidence="11">
    <location>
        <position position="42"/>
    </location>
    <ligand>
        <name>substrate</name>
    </ligand>
</feature>
<keyword evidence="8 11" id="KW-0067">ATP-binding</keyword>
<accession>A0ABU9VS50</accession>
<proteinExistence type="inferred from homology"/>
<dbReference type="Proteomes" id="UP001407405">
    <property type="component" value="Unassembled WGS sequence"/>
</dbReference>
<comment type="caution">
    <text evidence="12">The sequence shown here is derived from an EMBL/GenBank/DDBJ whole genome shotgun (WGS) entry which is preliminary data.</text>
</comment>
<keyword evidence="5 11" id="KW-0479">Metal-binding</keyword>
<dbReference type="InterPro" id="IPR000417">
    <property type="entry name" value="Hyethyz_kinase"/>
</dbReference>
<evidence type="ECO:0000256" key="3">
    <source>
        <dbReference type="ARBA" id="ARBA00004868"/>
    </source>
</evidence>
<evidence type="ECO:0000256" key="1">
    <source>
        <dbReference type="ARBA" id="ARBA00001771"/>
    </source>
</evidence>
<evidence type="ECO:0000256" key="7">
    <source>
        <dbReference type="ARBA" id="ARBA00022777"/>
    </source>
</evidence>
<keyword evidence="9 11" id="KW-0460">Magnesium</keyword>
<evidence type="ECO:0000256" key="11">
    <source>
        <dbReference type="HAMAP-Rule" id="MF_00228"/>
    </source>
</evidence>
<comment type="similarity">
    <text evidence="11">Belongs to the Thz kinase family.</text>
</comment>
<dbReference type="PIRSF" id="PIRSF000513">
    <property type="entry name" value="Thz_kinase"/>
    <property type="match status" value="1"/>
</dbReference>
<evidence type="ECO:0000256" key="10">
    <source>
        <dbReference type="ARBA" id="ARBA00022977"/>
    </source>
</evidence>
<feature type="binding site" evidence="11">
    <location>
        <position position="191"/>
    </location>
    <ligand>
        <name>substrate</name>
    </ligand>
</feature>
<evidence type="ECO:0000256" key="2">
    <source>
        <dbReference type="ARBA" id="ARBA00001946"/>
    </source>
</evidence>
<evidence type="ECO:0000256" key="8">
    <source>
        <dbReference type="ARBA" id="ARBA00022840"/>
    </source>
</evidence>
<comment type="function">
    <text evidence="11">Catalyzes the phosphorylation of the hydroxyl group of 4-methyl-5-beta-hydroxyethylthiazole (THZ).</text>
</comment>
<gene>
    <name evidence="11 12" type="primary">thiM</name>
    <name evidence="12" type="ORF">AAIG11_05740</name>
</gene>
<dbReference type="CDD" id="cd01170">
    <property type="entry name" value="THZ_kinase"/>
    <property type="match status" value="1"/>
</dbReference>
<evidence type="ECO:0000256" key="6">
    <source>
        <dbReference type="ARBA" id="ARBA00022741"/>
    </source>
</evidence>
<dbReference type="SUPFAM" id="SSF53613">
    <property type="entry name" value="Ribokinase-like"/>
    <property type="match status" value="1"/>
</dbReference>
<comment type="catalytic activity">
    <reaction evidence="1 11">
        <text>5-(2-hydroxyethyl)-4-methylthiazole + ATP = 4-methyl-5-(2-phosphooxyethyl)-thiazole + ADP + H(+)</text>
        <dbReference type="Rhea" id="RHEA:24212"/>
        <dbReference type="ChEBI" id="CHEBI:15378"/>
        <dbReference type="ChEBI" id="CHEBI:17957"/>
        <dbReference type="ChEBI" id="CHEBI:30616"/>
        <dbReference type="ChEBI" id="CHEBI:58296"/>
        <dbReference type="ChEBI" id="CHEBI:456216"/>
        <dbReference type="EC" id="2.7.1.50"/>
    </reaction>
</comment>
<keyword evidence="13" id="KW-1185">Reference proteome</keyword>
<feature type="binding site" evidence="11">
    <location>
        <position position="164"/>
    </location>
    <ligand>
        <name>ATP</name>
        <dbReference type="ChEBI" id="CHEBI:30616"/>
    </ligand>
</feature>
<dbReference type="NCBIfam" id="TIGR00694">
    <property type="entry name" value="thiM"/>
    <property type="match status" value="1"/>
</dbReference>
<evidence type="ECO:0000256" key="5">
    <source>
        <dbReference type="ARBA" id="ARBA00022723"/>
    </source>
</evidence>
<dbReference type="InterPro" id="IPR029056">
    <property type="entry name" value="Ribokinase-like"/>
</dbReference>
<dbReference type="EMBL" id="JBCITM010000004">
    <property type="protein sequence ID" value="MEN1759962.1"/>
    <property type="molecule type" value="Genomic_DNA"/>
</dbReference>
<keyword evidence="6 11" id="KW-0547">Nucleotide-binding</keyword>
<dbReference type="PRINTS" id="PR01099">
    <property type="entry name" value="HYETHTZKNASE"/>
</dbReference>
<comment type="pathway">
    <text evidence="3 11">Cofactor biosynthesis; thiamine diphosphate biosynthesis; 4-methyl-5-(2-phosphoethyl)-thiazole from 5-(2-hydroxyethyl)-4-methylthiazole: step 1/1.</text>
</comment>
<keyword evidence="4 11" id="KW-0808">Transferase</keyword>
<evidence type="ECO:0000256" key="9">
    <source>
        <dbReference type="ARBA" id="ARBA00022842"/>
    </source>
</evidence>
<keyword evidence="10 11" id="KW-0784">Thiamine biosynthesis</keyword>
<dbReference type="Gene3D" id="3.40.1190.20">
    <property type="match status" value="1"/>
</dbReference>
<dbReference type="NCBIfam" id="NF006830">
    <property type="entry name" value="PRK09355.1"/>
    <property type="match status" value="1"/>
</dbReference>
<dbReference type="Pfam" id="PF02110">
    <property type="entry name" value="HK"/>
    <property type="match status" value="1"/>
</dbReference>